<organism evidence="2 3">
    <name type="scientific">Saltatorellus ferox</name>
    <dbReference type="NCBI Taxonomy" id="2528018"/>
    <lineage>
        <taxon>Bacteria</taxon>
        <taxon>Pseudomonadati</taxon>
        <taxon>Planctomycetota</taxon>
        <taxon>Planctomycetia</taxon>
        <taxon>Planctomycetia incertae sedis</taxon>
        <taxon>Saltatorellus</taxon>
    </lineage>
</organism>
<sequence length="176" mass="19194">MSLVEVMVSLFVITVATYILTYTIMASVAHTGSKREKNLAVEAATNVIERLRACPPQDIFALYNDTPIDDPYGAGTGPGSTFLVAGLDPQKNARGQDLPVGQVLMPGNGAVLNESVVDARFGLPRDLDGSMFIEDDDCADRYIFLPLTIRVQWNGKLGNRHIEMSTVIVDVQRLQP</sequence>
<evidence type="ECO:0000256" key="1">
    <source>
        <dbReference type="SAM" id="Phobius"/>
    </source>
</evidence>
<reference evidence="2 3" key="1">
    <citation type="submission" date="2019-02" db="EMBL/GenBank/DDBJ databases">
        <title>Deep-cultivation of Planctomycetes and their phenomic and genomic characterization uncovers novel biology.</title>
        <authorList>
            <person name="Wiegand S."/>
            <person name="Jogler M."/>
            <person name="Boedeker C."/>
            <person name="Pinto D."/>
            <person name="Vollmers J."/>
            <person name="Rivas-Marin E."/>
            <person name="Kohn T."/>
            <person name="Peeters S.H."/>
            <person name="Heuer A."/>
            <person name="Rast P."/>
            <person name="Oberbeckmann S."/>
            <person name="Bunk B."/>
            <person name="Jeske O."/>
            <person name="Meyerdierks A."/>
            <person name="Storesund J.E."/>
            <person name="Kallscheuer N."/>
            <person name="Luecker S."/>
            <person name="Lage O.M."/>
            <person name="Pohl T."/>
            <person name="Merkel B.J."/>
            <person name="Hornburger P."/>
            <person name="Mueller R.-W."/>
            <person name="Bruemmer F."/>
            <person name="Labrenz M."/>
            <person name="Spormann A.M."/>
            <person name="Op den Camp H."/>
            <person name="Overmann J."/>
            <person name="Amann R."/>
            <person name="Jetten M.S.M."/>
            <person name="Mascher T."/>
            <person name="Medema M.H."/>
            <person name="Devos D.P."/>
            <person name="Kaster A.-K."/>
            <person name="Ovreas L."/>
            <person name="Rohde M."/>
            <person name="Galperin M.Y."/>
            <person name="Jogler C."/>
        </authorList>
    </citation>
    <scope>NUCLEOTIDE SEQUENCE [LARGE SCALE GENOMIC DNA]</scope>
    <source>
        <strain evidence="2 3">Poly30</strain>
    </source>
</reference>
<accession>A0A518ESQ1</accession>
<keyword evidence="1" id="KW-0812">Transmembrane</keyword>
<keyword evidence="1" id="KW-0472">Membrane</keyword>
<feature type="transmembrane region" description="Helical" evidence="1">
    <location>
        <begin position="6"/>
        <end position="29"/>
    </location>
</feature>
<evidence type="ECO:0000313" key="3">
    <source>
        <dbReference type="Proteomes" id="UP000320390"/>
    </source>
</evidence>
<dbReference type="Proteomes" id="UP000320390">
    <property type="component" value="Chromosome"/>
</dbReference>
<dbReference type="AlphaFoldDB" id="A0A518ESQ1"/>
<gene>
    <name evidence="2" type="ORF">Poly30_26380</name>
</gene>
<protein>
    <submittedName>
        <fullName evidence="2">Uncharacterized protein</fullName>
    </submittedName>
</protein>
<dbReference type="EMBL" id="CP036434">
    <property type="protein sequence ID" value="QDV07119.1"/>
    <property type="molecule type" value="Genomic_DNA"/>
</dbReference>
<keyword evidence="1" id="KW-1133">Transmembrane helix</keyword>
<evidence type="ECO:0000313" key="2">
    <source>
        <dbReference type="EMBL" id="QDV07119.1"/>
    </source>
</evidence>
<dbReference type="OrthoDB" id="303941at2"/>
<proteinExistence type="predicted"/>
<name>A0A518ESQ1_9BACT</name>
<keyword evidence="3" id="KW-1185">Reference proteome</keyword>